<reference evidence="4" key="2">
    <citation type="journal article" date="2019" name="Int. J. Syst. Evol. Microbiol.">
        <title>The Global Catalogue of Microorganisms (GCM) 10K type strain sequencing project: providing services to taxonomists for standard genome sequencing and annotation.</title>
        <authorList>
            <consortium name="The Broad Institute Genomics Platform"/>
            <consortium name="The Broad Institute Genome Sequencing Center for Infectious Disease"/>
            <person name="Wu L."/>
            <person name="Ma J."/>
        </authorList>
    </citation>
    <scope>NUCLEOTIDE SEQUENCE [LARGE SCALE GENOMIC DNA]</scope>
    <source>
        <strain evidence="4">CGMCC 1.15644</strain>
    </source>
</reference>
<reference evidence="1" key="4">
    <citation type="submission" date="2024-05" db="EMBL/GenBank/DDBJ databases">
        <authorList>
            <person name="Sun Q."/>
            <person name="Zhou Y."/>
        </authorList>
    </citation>
    <scope>NUCLEOTIDE SEQUENCE</scope>
    <source>
        <strain evidence="1">CGMCC 1.15644</strain>
    </source>
</reference>
<dbReference type="EMBL" id="BMJO01000003">
    <property type="protein sequence ID" value="GGE53056.1"/>
    <property type="molecule type" value="Genomic_DNA"/>
</dbReference>
<dbReference type="AlphaFoldDB" id="A0A4R2HI63"/>
<dbReference type="EMBL" id="SLWO01000002">
    <property type="protein sequence ID" value="TCO28951.1"/>
    <property type="molecule type" value="Genomic_DNA"/>
</dbReference>
<comment type="caution">
    <text evidence="2">The sequence shown here is derived from an EMBL/GenBank/DDBJ whole genome shotgun (WGS) entry which is preliminary data.</text>
</comment>
<sequence length="128" mass="14473">MKLMMKMANLSFSVFSLTLLFVISTGFTDKKSSASLKPDLYTLSRIDSAKTRDDLIKWSAKDSTKFSKNKTLIFLYGHAKLTCKEFDITADEISFDQKAKKVVAKNYKMISAASNKVAEGKYGEFYIH</sequence>
<gene>
    <name evidence="2" type="ORF">EV200_102369</name>
    <name evidence="1" type="ORF">GCM10011413_19200</name>
</gene>
<reference evidence="1" key="1">
    <citation type="journal article" date="2014" name="Int. J. Syst. Evol. Microbiol.">
        <title>Complete genome of a new Firmicutes species belonging to the dominant human colonic microbiota ('Ruminococcus bicirculans') reveals two chromosomes and a selective capacity to utilize plant glucans.</title>
        <authorList>
            <consortium name="NISC Comparative Sequencing Program"/>
            <person name="Wegmann U."/>
            <person name="Louis P."/>
            <person name="Goesmann A."/>
            <person name="Henrissat B."/>
            <person name="Duncan S.H."/>
            <person name="Flint H.J."/>
        </authorList>
    </citation>
    <scope>NUCLEOTIDE SEQUENCE</scope>
    <source>
        <strain evidence="1">CGMCC 1.15644</strain>
    </source>
</reference>
<name>A0A4R2HI63_9SPHI</name>
<dbReference type="Proteomes" id="UP000622648">
    <property type="component" value="Unassembled WGS sequence"/>
</dbReference>
<dbReference type="Proteomes" id="UP000295684">
    <property type="component" value="Unassembled WGS sequence"/>
</dbReference>
<evidence type="ECO:0000313" key="2">
    <source>
        <dbReference type="EMBL" id="TCO28951.1"/>
    </source>
</evidence>
<keyword evidence="4" id="KW-1185">Reference proteome</keyword>
<organism evidence="2 3">
    <name type="scientific">Pedobacter psychrotolerans</name>
    <dbReference type="NCBI Taxonomy" id="1843235"/>
    <lineage>
        <taxon>Bacteria</taxon>
        <taxon>Pseudomonadati</taxon>
        <taxon>Bacteroidota</taxon>
        <taxon>Sphingobacteriia</taxon>
        <taxon>Sphingobacteriales</taxon>
        <taxon>Sphingobacteriaceae</taxon>
        <taxon>Pedobacter</taxon>
    </lineage>
</organism>
<reference evidence="2 3" key="3">
    <citation type="submission" date="2019-03" db="EMBL/GenBank/DDBJ databases">
        <title>Genomic Encyclopedia of Type Strains, Phase IV (KMG-IV): sequencing the most valuable type-strain genomes for metagenomic binning, comparative biology and taxonomic classification.</title>
        <authorList>
            <person name="Goeker M."/>
        </authorList>
    </citation>
    <scope>NUCLEOTIDE SEQUENCE [LARGE SCALE GENOMIC DNA]</scope>
    <source>
        <strain evidence="2 3">DSM 103236</strain>
    </source>
</reference>
<proteinExistence type="predicted"/>
<evidence type="ECO:0000313" key="3">
    <source>
        <dbReference type="Proteomes" id="UP000295684"/>
    </source>
</evidence>
<protein>
    <submittedName>
        <fullName evidence="2">Uncharacterized protein</fullName>
    </submittedName>
</protein>
<accession>A0A4R2HI63</accession>
<evidence type="ECO:0000313" key="1">
    <source>
        <dbReference type="EMBL" id="GGE53056.1"/>
    </source>
</evidence>
<evidence type="ECO:0000313" key="4">
    <source>
        <dbReference type="Proteomes" id="UP000622648"/>
    </source>
</evidence>